<evidence type="ECO:0000256" key="1">
    <source>
        <dbReference type="SAM" id="MobiDB-lite"/>
    </source>
</evidence>
<evidence type="ECO:0000259" key="2">
    <source>
        <dbReference type="PROSITE" id="PS50132"/>
    </source>
</evidence>
<organism evidence="4">
    <name type="scientific">Caenorhabditis brenneri</name>
    <name type="common">Nematode worm</name>
    <dbReference type="NCBI Taxonomy" id="135651"/>
    <lineage>
        <taxon>Eukaryota</taxon>
        <taxon>Metazoa</taxon>
        <taxon>Ecdysozoa</taxon>
        <taxon>Nematoda</taxon>
        <taxon>Chromadorea</taxon>
        <taxon>Rhabditida</taxon>
        <taxon>Rhabditina</taxon>
        <taxon>Rhabditomorpha</taxon>
        <taxon>Rhabditoidea</taxon>
        <taxon>Rhabditidae</taxon>
        <taxon>Peloderinae</taxon>
        <taxon>Caenorhabditis</taxon>
    </lineage>
</organism>
<dbReference type="Gene3D" id="1.10.167.10">
    <property type="entry name" value="Regulator of G-protein Signalling 4, domain 2"/>
    <property type="match status" value="1"/>
</dbReference>
<dbReference type="AlphaFoldDB" id="G0P7H5"/>
<sequence length="198" mass="23243">MAQQQNENSKLTKEQKALAERTRMAAFQEKAAPSVHSMPSRNQILQEKFNDFCKRFGLIVDNYKMPSKTIIQKWKNNACVGIKEPLFVTLFEQHLCQVGFKYELALYLQIEDFKKQRNKDYRKLRAQQMFDEFIDDQATQKRPEFSVWMSQKKPSPPPSQSQNINPDVVSNRSPSNLPLFSISFFPSWCRCQLYLATF</sequence>
<feature type="domain" description="RGS" evidence="2">
    <location>
        <begin position="86"/>
        <end position="138"/>
    </location>
</feature>
<evidence type="ECO:0000313" key="3">
    <source>
        <dbReference type="EMBL" id="EGT46956.1"/>
    </source>
</evidence>
<dbReference type="InterPro" id="IPR016137">
    <property type="entry name" value="RGS"/>
</dbReference>
<dbReference type="PROSITE" id="PS50132">
    <property type="entry name" value="RGS"/>
    <property type="match status" value="1"/>
</dbReference>
<feature type="region of interest" description="Disordered" evidence="1">
    <location>
        <begin position="148"/>
        <end position="168"/>
    </location>
</feature>
<reference evidence="4" key="1">
    <citation type="submission" date="2011-07" db="EMBL/GenBank/DDBJ databases">
        <authorList>
            <consortium name="Caenorhabditis brenneri Sequencing and Analysis Consortium"/>
            <person name="Wilson R.K."/>
        </authorList>
    </citation>
    <scope>NUCLEOTIDE SEQUENCE [LARGE SCALE GENOMIC DNA]</scope>
    <source>
        <strain evidence="4">PB2801</strain>
    </source>
</reference>
<dbReference type="HOGENOM" id="CLU_1379225_0_0_1"/>
<dbReference type="EMBL" id="GL380114">
    <property type="protein sequence ID" value="EGT46956.1"/>
    <property type="molecule type" value="Genomic_DNA"/>
</dbReference>
<dbReference type="SUPFAM" id="SSF48097">
    <property type="entry name" value="Regulator of G-protein signaling, RGS"/>
    <property type="match status" value="1"/>
</dbReference>
<evidence type="ECO:0000313" key="4">
    <source>
        <dbReference type="Proteomes" id="UP000008068"/>
    </source>
</evidence>
<dbReference type="Proteomes" id="UP000008068">
    <property type="component" value="Unassembled WGS sequence"/>
</dbReference>
<dbReference type="InterPro" id="IPR044926">
    <property type="entry name" value="RGS_subdomain_2"/>
</dbReference>
<dbReference type="InParanoid" id="G0P7H5"/>
<proteinExistence type="predicted"/>
<gene>
    <name evidence="3" type="ORF">CAEBREN_22784</name>
</gene>
<keyword evidence="4" id="KW-1185">Reference proteome</keyword>
<dbReference type="InterPro" id="IPR036305">
    <property type="entry name" value="RGS_sf"/>
</dbReference>
<name>G0P7H5_CAEBE</name>
<protein>
    <recommendedName>
        <fullName evidence="2">RGS domain-containing protein</fullName>
    </recommendedName>
</protein>
<accession>G0P7H5</accession>